<sequence length="163" mass="17553">MIDTRRRPDFTKLGLAGLALALGAGWGFRELAHAREWAVVLTSRTMTVGQVPMKVYEDQGKPVGHIGLYTEGESPGCASLVTGRFVIDPGKSPHQPHVHPDEEVLIVASGEGEIICDGKTTKVGPGSVMYSTPNVPHGINNTGAEPLTFYFMKWLPKGSDQGR</sequence>
<evidence type="ECO:0000256" key="1">
    <source>
        <dbReference type="ARBA" id="ARBA00022723"/>
    </source>
</evidence>
<dbReference type="AlphaFoldDB" id="A0A5B9WAY3"/>
<keyword evidence="1" id="KW-0479">Metal-binding</keyword>
<dbReference type="InterPro" id="IPR013096">
    <property type="entry name" value="Cupin_2"/>
</dbReference>
<dbReference type="GO" id="GO:0046872">
    <property type="term" value="F:metal ion binding"/>
    <property type="evidence" value="ECO:0007669"/>
    <property type="project" value="UniProtKB-KW"/>
</dbReference>
<organism evidence="3 4">
    <name type="scientific">Aquisphaera giovannonii</name>
    <dbReference type="NCBI Taxonomy" id="406548"/>
    <lineage>
        <taxon>Bacteria</taxon>
        <taxon>Pseudomonadati</taxon>
        <taxon>Planctomycetota</taxon>
        <taxon>Planctomycetia</taxon>
        <taxon>Isosphaerales</taxon>
        <taxon>Isosphaeraceae</taxon>
        <taxon>Aquisphaera</taxon>
    </lineage>
</organism>
<dbReference type="Proteomes" id="UP000324233">
    <property type="component" value="Chromosome"/>
</dbReference>
<dbReference type="PANTHER" id="PTHR35848:SF6">
    <property type="entry name" value="CUPIN TYPE-2 DOMAIN-CONTAINING PROTEIN"/>
    <property type="match status" value="1"/>
</dbReference>
<reference evidence="3 4" key="1">
    <citation type="submission" date="2019-08" db="EMBL/GenBank/DDBJ databases">
        <title>Deep-cultivation of Planctomycetes and their phenomic and genomic characterization uncovers novel biology.</title>
        <authorList>
            <person name="Wiegand S."/>
            <person name="Jogler M."/>
            <person name="Boedeker C."/>
            <person name="Pinto D."/>
            <person name="Vollmers J."/>
            <person name="Rivas-Marin E."/>
            <person name="Kohn T."/>
            <person name="Peeters S.H."/>
            <person name="Heuer A."/>
            <person name="Rast P."/>
            <person name="Oberbeckmann S."/>
            <person name="Bunk B."/>
            <person name="Jeske O."/>
            <person name="Meyerdierks A."/>
            <person name="Storesund J.E."/>
            <person name="Kallscheuer N."/>
            <person name="Luecker S."/>
            <person name="Lage O.M."/>
            <person name="Pohl T."/>
            <person name="Merkel B.J."/>
            <person name="Hornburger P."/>
            <person name="Mueller R.-W."/>
            <person name="Bruemmer F."/>
            <person name="Labrenz M."/>
            <person name="Spormann A.M."/>
            <person name="Op den Camp H."/>
            <person name="Overmann J."/>
            <person name="Amann R."/>
            <person name="Jetten M.S.M."/>
            <person name="Mascher T."/>
            <person name="Medema M.H."/>
            <person name="Devos D.P."/>
            <person name="Kaster A.-K."/>
            <person name="Ovreas L."/>
            <person name="Rohde M."/>
            <person name="Galperin M.Y."/>
            <person name="Jogler C."/>
        </authorList>
    </citation>
    <scope>NUCLEOTIDE SEQUENCE [LARGE SCALE GENOMIC DNA]</scope>
    <source>
        <strain evidence="3 4">OJF2</strain>
    </source>
</reference>
<feature type="domain" description="Cupin type-2" evidence="2">
    <location>
        <begin position="84"/>
        <end position="151"/>
    </location>
</feature>
<keyword evidence="4" id="KW-1185">Reference proteome</keyword>
<gene>
    <name evidence="3" type="ORF">OJF2_56250</name>
</gene>
<dbReference type="OrthoDB" id="9792093at2"/>
<dbReference type="InterPro" id="IPR014710">
    <property type="entry name" value="RmlC-like_jellyroll"/>
</dbReference>
<dbReference type="Pfam" id="PF07883">
    <property type="entry name" value="Cupin_2"/>
    <property type="match status" value="1"/>
</dbReference>
<dbReference type="RefSeq" id="WP_148596654.1">
    <property type="nucleotide sequence ID" value="NZ_CP042997.1"/>
</dbReference>
<dbReference type="PANTHER" id="PTHR35848">
    <property type="entry name" value="OXALATE-BINDING PROTEIN"/>
    <property type="match status" value="1"/>
</dbReference>
<protein>
    <submittedName>
        <fullName evidence="3">Cupin domain protein</fullName>
    </submittedName>
</protein>
<dbReference type="Gene3D" id="2.60.120.10">
    <property type="entry name" value="Jelly Rolls"/>
    <property type="match status" value="1"/>
</dbReference>
<dbReference type="EMBL" id="CP042997">
    <property type="protein sequence ID" value="QEH37040.1"/>
    <property type="molecule type" value="Genomic_DNA"/>
</dbReference>
<evidence type="ECO:0000259" key="2">
    <source>
        <dbReference type="Pfam" id="PF07883"/>
    </source>
</evidence>
<evidence type="ECO:0000313" key="4">
    <source>
        <dbReference type="Proteomes" id="UP000324233"/>
    </source>
</evidence>
<name>A0A5B9WAY3_9BACT</name>
<proteinExistence type="predicted"/>
<dbReference type="SUPFAM" id="SSF51182">
    <property type="entry name" value="RmlC-like cupins"/>
    <property type="match status" value="1"/>
</dbReference>
<dbReference type="InterPro" id="IPR011051">
    <property type="entry name" value="RmlC_Cupin_sf"/>
</dbReference>
<dbReference type="KEGG" id="agv:OJF2_56250"/>
<evidence type="ECO:0000313" key="3">
    <source>
        <dbReference type="EMBL" id="QEH37040.1"/>
    </source>
</evidence>
<dbReference type="InterPro" id="IPR051610">
    <property type="entry name" value="GPI/OXD"/>
</dbReference>
<accession>A0A5B9WAY3</accession>